<proteinExistence type="predicted"/>
<dbReference type="EMBL" id="CP159992">
    <property type="protein sequence ID" value="XCP93169.1"/>
    <property type="molecule type" value="Genomic_DNA"/>
</dbReference>
<sequence>MDSLIELILEPVFDRFVLRIKQMEPVNEIGGLKKLIKKFSDYFKRA</sequence>
<dbReference type="AlphaFoldDB" id="A0AAU8N8S5"/>
<organism evidence="1">
    <name type="scientific">Paenibacillus sp. AN1007</name>
    <dbReference type="NCBI Taxonomy" id="3151385"/>
    <lineage>
        <taxon>Bacteria</taxon>
        <taxon>Bacillati</taxon>
        <taxon>Bacillota</taxon>
        <taxon>Bacilli</taxon>
        <taxon>Bacillales</taxon>
        <taxon>Paenibacillaceae</taxon>
        <taxon>Paenibacillus</taxon>
    </lineage>
</organism>
<name>A0AAU8N8S5_9BACL</name>
<dbReference type="RefSeq" id="WP_366289733.1">
    <property type="nucleotide sequence ID" value="NZ_CP159992.1"/>
</dbReference>
<protein>
    <submittedName>
        <fullName evidence="1">Uncharacterized protein</fullName>
    </submittedName>
</protein>
<accession>A0AAU8N8S5</accession>
<reference evidence="1" key="1">
    <citation type="submission" date="2024-05" db="EMBL/GenBank/DDBJ databases">
        <title>Draft genome assemblies of 36 bacteria isolated from hibernating arctic ground squirrels.</title>
        <authorList>
            <person name="McKee H."/>
            <person name="Mullen L."/>
            <person name="Drown D.M."/>
            <person name="Duddleston K.N."/>
        </authorList>
    </citation>
    <scope>NUCLEOTIDE SEQUENCE</scope>
    <source>
        <strain evidence="1">AN1007</strain>
    </source>
</reference>
<evidence type="ECO:0000313" key="1">
    <source>
        <dbReference type="EMBL" id="XCP93169.1"/>
    </source>
</evidence>
<gene>
    <name evidence="1" type="ORF">ABXS70_18245</name>
</gene>